<protein>
    <submittedName>
        <fullName evidence="1">Uncharacterized protein</fullName>
    </submittedName>
</protein>
<sequence length="67" mass="7495">MAFSKVSAKSGKTYYLHSRDVTLRGGRQQTIYFFAQDVRPGALDAIPAGYEVMENARTGLPMLRKAR</sequence>
<accession>A0A0G1QHQ4</accession>
<gene>
    <name evidence="1" type="ORF">UX60_C0002G0007</name>
</gene>
<evidence type="ECO:0000313" key="2">
    <source>
        <dbReference type="Proteomes" id="UP000034487"/>
    </source>
</evidence>
<proteinExistence type="predicted"/>
<evidence type="ECO:0000313" key="1">
    <source>
        <dbReference type="EMBL" id="KKU44524.1"/>
    </source>
</evidence>
<dbReference type="EMBL" id="LCMV01000002">
    <property type="protein sequence ID" value="KKU44524.1"/>
    <property type="molecule type" value="Genomic_DNA"/>
</dbReference>
<dbReference type="Proteomes" id="UP000034487">
    <property type="component" value="Unassembled WGS sequence"/>
</dbReference>
<name>A0A0G1QHQ4_9BACT</name>
<reference evidence="1 2" key="1">
    <citation type="journal article" date="2015" name="Nature">
        <title>rRNA introns, odd ribosomes, and small enigmatic genomes across a large radiation of phyla.</title>
        <authorList>
            <person name="Brown C.T."/>
            <person name="Hug L.A."/>
            <person name="Thomas B.C."/>
            <person name="Sharon I."/>
            <person name="Castelle C.J."/>
            <person name="Singh A."/>
            <person name="Wilkins M.J."/>
            <person name="Williams K.H."/>
            <person name="Banfield J.F."/>
        </authorList>
    </citation>
    <scope>NUCLEOTIDE SEQUENCE [LARGE SCALE GENOMIC DNA]</scope>
</reference>
<dbReference type="AlphaFoldDB" id="A0A0G1QHQ4"/>
<comment type="caution">
    <text evidence="1">The sequence shown here is derived from an EMBL/GenBank/DDBJ whole genome shotgun (WGS) entry which is preliminary data.</text>
</comment>
<organism evidence="1 2">
    <name type="scientific">Berkelbacteria bacterium GW2011_GWA2_46_7</name>
    <dbReference type="NCBI Taxonomy" id="1618335"/>
    <lineage>
        <taxon>Bacteria</taxon>
        <taxon>Candidatus Berkelbacteria</taxon>
    </lineage>
</organism>